<dbReference type="Proteomes" id="UP000501534">
    <property type="component" value="Chromosome"/>
</dbReference>
<dbReference type="InterPro" id="IPR025309">
    <property type="entry name" value="KTSC_dom"/>
</dbReference>
<keyword evidence="3" id="KW-1185">Reference proteome</keyword>
<sequence>MKRLNGSGLKAAGYDERNRKMVIETSTGMFEYANVGVEIYRRLMSSPTPASYFKDVIEEDFTGRRIK</sequence>
<dbReference type="AlphaFoldDB" id="A0A6M4GX47"/>
<name>A0A6M4GX47_9PROT</name>
<evidence type="ECO:0000313" key="2">
    <source>
        <dbReference type="EMBL" id="QJR11859.1"/>
    </source>
</evidence>
<evidence type="ECO:0000313" key="3">
    <source>
        <dbReference type="Proteomes" id="UP000501534"/>
    </source>
</evidence>
<reference evidence="2 3" key="1">
    <citation type="submission" date="2020-04" db="EMBL/GenBank/DDBJ databases">
        <title>Usitatibacter rugosus gen. nov., sp. nov. and Usitatibacter palustris sp. nov., novel members of Usitatibacteraceae fam. nov. within the order Nitrosomonadales isolated from soil.</title>
        <authorList>
            <person name="Huber K.J."/>
            <person name="Neumann-Schaal M."/>
            <person name="Geppert A."/>
            <person name="Luckner M."/>
            <person name="Wanner G."/>
            <person name="Overmann J."/>
        </authorList>
    </citation>
    <scope>NUCLEOTIDE SEQUENCE [LARGE SCALE GENOMIC DNA]</scope>
    <source>
        <strain evidence="2 3">0125_3</strain>
    </source>
</reference>
<dbReference type="RefSeq" id="WP_246232977.1">
    <property type="nucleotide sequence ID" value="NZ_CP053069.1"/>
</dbReference>
<accession>A0A6M4GX47</accession>
<proteinExistence type="predicted"/>
<feature type="domain" description="KTSC" evidence="1">
    <location>
        <begin position="7"/>
        <end position="61"/>
    </location>
</feature>
<protein>
    <recommendedName>
        <fullName evidence="1">KTSC domain-containing protein</fullName>
    </recommendedName>
</protein>
<dbReference type="KEGG" id="uru:DSM104443_02942"/>
<organism evidence="2 3">
    <name type="scientific">Usitatibacter rugosus</name>
    <dbReference type="NCBI Taxonomy" id="2732067"/>
    <lineage>
        <taxon>Bacteria</taxon>
        <taxon>Pseudomonadati</taxon>
        <taxon>Pseudomonadota</taxon>
        <taxon>Betaproteobacteria</taxon>
        <taxon>Nitrosomonadales</taxon>
        <taxon>Usitatibacteraceae</taxon>
        <taxon>Usitatibacter</taxon>
    </lineage>
</organism>
<gene>
    <name evidence="2" type="ORF">DSM104443_02942</name>
</gene>
<dbReference type="Pfam" id="PF13619">
    <property type="entry name" value="KTSC"/>
    <property type="match status" value="1"/>
</dbReference>
<evidence type="ECO:0000259" key="1">
    <source>
        <dbReference type="Pfam" id="PF13619"/>
    </source>
</evidence>
<dbReference type="EMBL" id="CP053069">
    <property type="protein sequence ID" value="QJR11859.1"/>
    <property type="molecule type" value="Genomic_DNA"/>
</dbReference>